<dbReference type="PANTHER" id="PTHR48200:SF1">
    <property type="entry name" value="AMINOTRANSFERASE-LIKE PLANT MOBILE DOMAIN-CONTAINING PROTEIN"/>
    <property type="match status" value="1"/>
</dbReference>
<evidence type="ECO:0000313" key="1">
    <source>
        <dbReference type="EMBL" id="MBA0682436.1"/>
    </source>
</evidence>
<gene>
    <name evidence="1" type="ORF">Goari_024159</name>
</gene>
<proteinExistence type="predicted"/>
<evidence type="ECO:0000313" key="2">
    <source>
        <dbReference type="Proteomes" id="UP000593577"/>
    </source>
</evidence>
<comment type="caution">
    <text evidence="1">The sequence shown here is derived from an EMBL/GenBank/DDBJ whole genome shotgun (WGS) entry which is preliminary data.</text>
</comment>
<dbReference type="EMBL" id="JABFAA010000005">
    <property type="protein sequence ID" value="MBA0682436.1"/>
    <property type="molecule type" value="Genomic_DNA"/>
</dbReference>
<organism evidence="1 2">
    <name type="scientific">Gossypium aridum</name>
    <name type="common">American cotton</name>
    <name type="synonym">Erioxylum aridum</name>
    <dbReference type="NCBI Taxonomy" id="34290"/>
    <lineage>
        <taxon>Eukaryota</taxon>
        <taxon>Viridiplantae</taxon>
        <taxon>Streptophyta</taxon>
        <taxon>Embryophyta</taxon>
        <taxon>Tracheophyta</taxon>
        <taxon>Spermatophyta</taxon>
        <taxon>Magnoliopsida</taxon>
        <taxon>eudicotyledons</taxon>
        <taxon>Gunneridae</taxon>
        <taxon>Pentapetalae</taxon>
        <taxon>rosids</taxon>
        <taxon>malvids</taxon>
        <taxon>Malvales</taxon>
        <taxon>Malvaceae</taxon>
        <taxon>Malvoideae</taxon>
        <taxon>Gossypium</taxon>
    </lineage>
</organism>
<name>A0A7J8X576_GOSAI</name>
<protein>
    <submittedName>
        <fullName evidence="1">Uncharacterized protein</fullName>
    </submittedName>
</protein>
<dbReference type="PANTHER" id="PTHR48200">
    <property type="entry name" value="PROTEIN, PUTATIVE-RELATED"/>
    <property type="match status" value="1"/>
</dbReference>
<dbReference type="Proteomes" id="UP000593577">
    <property type="component" value="Unassembled WGS sequence"/>
</dbReference>
<sequence length="123" mass="14635">MAILESLQDEDVEWRAHWMIPDEICTDVETSTRPLYSGYGELLDMPPTCIENQTYRMKRFVTNPMTTLEYDWWWGKRVNDNVPLSNQENTRLIEEHLQVIPSELEIIKKDFEKRSSELGKKIE</sequence>
<accession>A0A7J8X576</accession>
<reference evidence="1 2" key="1">
    <citation type="journal article" date="2019" name="Genome Biol. Evol.">
        <title>Insights into the evolution of the New World diploid cottons (Gossypium, subgenus Houzingenia) based on genome sequencing.</title>
        <authorList>
            <person name="Grover C.E."/>
            <person name="Arick M.A. 2nd"/>
            <person name="Thrash A."/>
            <person name="Conover J.L."/>
            <person name="Sanders W.S."/>
            <person name="Peterson D.G."/>
            <person name="Frelichowski J.E."/>
            <person name="Scheffler J.A."/>
            <person name="Scheffler B.E."/>
            <person name="Wendel J.F."/>
        </authorList>
    </citation>
    <scope>NUCLEOTIDE SEQUENCE [LARGE SCALE GENOMIC DNA]</scope>
    <source>
        <strain evidence="1">185</strain>
        <tissue evidence="1">Leaf</tissue>
    </source>
</reference>
<dbReference type="AlphaFoldDB" id="A0A7J8X576"/>
<keyword evidence="2" id="KW-1185">Reference proteome</keyword>